<dbReference type="Gene3D" id="3.40.50.150">
    <property type="entry name" value="Vaccinia Virus protein VP39"/>
    <property type="match status" value="1"/>
</dbReference>
<dbReference type="InterPro" id="IPR013216">
    <property type="entry name" value="Methyltransf_11"/>
</dbReference>
<accession>A0A317CSB4</accession>
<dbReference type="Proteomes" id="UP000245410">
    <property type="component" value="Unassembled WGS sequence"/>
</dbReference>
<keyword evidence="2" id="KW-0489">Methyltransferase</keyword>
<evidence type="ECO:0000313" key="3">
    <source>
        <dbReference type="Proteomes" id="UP000245410"/>
    </source>
</evidence>
<dbReference type="EMBL" id="QGKR01000308">
    <property type="protein sequence ID" value="PWR05441.1"/>
    <property type="molecule type" value="Genomic_DNA"/>
</dbReference>
<dbReference type="Pfam" id="PF08241">
    <property type="entry name" value="Methyltransf_11"/>
    <property type="match status" value="1"/>
</dbReference>
<organism evidence="2 3">
    <name type="scientific">Micromonospora acroterricola</name>
    <dbReference type="NCBI Taxonomy" id="2202421"/>
    <lineage>
        <taxon>Bacteria</taxon>
        <taxon>Bacillati</taxon>
        <taxon>Actinomycetota</taxon>
        <taxon>Actinomycetes</taxon>
        <taxon>Micromonosporales</taxon>
        <taxon>Micromonosporaceae</taxon>
        <taxon>Micromonospora</taxon>
    </lineage>
</organism>
<dbReference type="AlphaFoldDB" id="A0A317CSB4"/>
<dbReference type="GO" id="GO:0008757">
    <property type="term" value="F:S-adenosylmethionine-dependent methyltransferase activity"/>
    <property type="evidence" value="ECO:0007669"/>
    <property type="project" value="InterPro"/>
</dbReference>
<keyword evidence="2" id="KW-0808">Transferase</keyword>
<dbReference type="SUPFAM" id="SSF53335">
    <property type="entry name" value="S-adenosyl-L-methionine-dependent methyltransferases"/>
    <property type="match status" value="1"/>
</dbReference>
<gene>
    <name evidence="2" type="ORF">DKT68_26960</name>
</gene>
<dbReference type="PANTHER" id="PTHR42912">
    <property type="entry name" value="METHYLTRANSFERASE"/>
    <property type="match status" value="1"/>
</dbReference>
<sequence length="222" mass="23122">MGATSTAAYDAHADWYEDFISTGGDYLRRVHGTLADLLGPGEGTCLDVCCGTGAHASVPAGLGWTPVGVDLSGGQLRHAAGRLPVARADAVALAIADASLPAAMCVLSSTDVPDYPAVLREVARVLRPGGRFVHVGVHPCFVGAFADWSQRRSVVVDERYGERSRSFDSWNTSGVRVRVGAWHVPLADLLNGAVAAGLRLVRTAECGPGGVPDLFGFLAVKG</sequence>
<comment type="caution">
    <text evidence="2">The sequence shown here is derived from an EMBL/GenBank/DDBJ whole genome shotgun (WGS) entry which is preliminary data.</text>
</comment>
<name>A0A317CSB4_9ACTN</name>
<protein>
    <submittedName>
        <fullName evidence="2">SAM-dependent methyltransferase</fullName>
    </submittedName>
</protein>
<dbReference type="OrthoDB" id="189743at2"/>
<keyword evidence="3" id="KW-1185">Reference proteome</keyword>
<dbReference type="InterPro" id="IPR050508">
    <property type="entry name" value="Methyltransf_Superfamily"/>
</dbReference>
<evidence type="ECO:0000313" key="2">
    <source>
        <dbReference type="EMBL" id="PWR05441.1"/>
    </source>
</evidence>
<dbReference type="RefSeq" id="WP_109820191.1">
    <property type="nucleotide sequence ID" value="NZ_QGKR01000308.1"/>
</dbReference>
<feature type="domain" description="Methyltransferase type 11" evidence="1">
    <location>
        <begin position="46"/>
        <end position="133"/>
    </location>
</feature>
<reference evidence="2 3" key="1">
    <citation type="submission" date="2018-05" db="EMBL/GenBank/DDBJ databases">
        <title>Micromonospora atacamensis sp. nov., a novel actinobacteria isolated from high altitude Atacama Desert soil.</title>
        <authorList>
            <person name="Carro L."/>
            <person name="Golinska P."/>
            <person name="Klenk H.-P."/>
            <person name="Goodfellow M."/>
        </authorList>
    </citation>
    <scope>NUCLEOTIDE SEQUENCE [LARGE SCALE GENOMIC DNA]</scope>
    <source>
        <strain evidence="2 3">5R2A7</strain>
    </source>
</reference>
<dbReference type="InterPro" id="IPR029063">
    <property type="entry name" value="SAM-dependent_MTases_sf"/>
</dbReference>
<proteinExistence type="predicted"/>
<dbReference type="PANTHER" id="PTHR42912:SF80">
    <property type="entry name" value="METHYLTRANSFERASE DOMAIN-CONTAINING PROTEIN"/>
    <property type="match status" value="1"/>
</dbReference>
<dbReference type="CDD" id="cd02440">
    <property type="entry name" value="AdoMet_MTases"/>
    <property type="match status" value="1"/>
</dbReference>
<dbReference type="GO" id="GO:0032259">
    <property type="term" value="P:methylation"/>
    <property type="evidence" value="ECO:0007669"/>
    <property type="project" value="UniProtKB-KW"/>
</dbReference>
<evidence type="ECO:0000259" key="1">
    <source>
        <dbReference type="Pfam" id="PF08241"/>
    </source>
</evidence>